<dbReference type="GO" id="GO:0004867">
    <property type="term" value="F:serine-type endopeptidase inhibitor activity"/>
    <property type="evidence" value="ECO:0007669"/>
    <property type="project" value="InterPro"/>
</dbReference>
<feature type="transmembrane region" description="Helical" evidence="6">
    <location>
        <begin position="146"/>
        <end position="164"/>
    </location>
</feature>
<dbReference type="InterPro" id="IPR016140">
    <property type="entry name" value="Bifunc_inhib/LTP/seed_store"/>
</dbReference>
<dbReference type="AlphaFoldDB" id="A0A0E0LII4"/>
<accession>A0A0E0LII4</accession>
<dbReference type="Gene3D" id="1.10.110.10">
    <property type="entry name" value="Plant lipid-transfer and hydrophobic proteins"/>
    <property type="match status" value="4"/>
</dbReference>
<evidence type="ECO:0000256" key="6">
    <source>
        <dbReference type="SAM" id="Phobius"/>
    </source>
</evidence>
<sequence length="657" mass="71734">MASNKVVFSVLLLIVVSVLAATATMAEYHHQDQVVYTPGQFCRPGMGYPMYPLPRCRALVKRQCVGRGTAAAEQVRRDCCRQLAAIDDSWCRCEAINHMLGGIYRELGAPDVGHPMSEVFRGCRRGDIERAAASLPAFCNVDIPNGIGVISALLIVLVSVLAATTTMADHHQDQVVYTPGQLCQPGIGYPTYPLPRCRALVKRQCVGHGTVDEQVRQGCCRQLAAIGNSWCRCEALNHMLRIIYRENGVADVGHPMAEVFRGCRRGDIERATASLPAFCNVDIPNGMNTPYLSLSYKFRLKIFSKQKTMASNKALFSALLLVVVSVLAATATMADHHQDQVVYSPGEHCQPGMGYPMYSLPRCRALVKRQCVSHGAPAAVDEQLRQDCCRQLAAVDDSWCRCEALNHMLTGIYRELGATDAGHPMAEVFPGCRRGDLERAAASLPAFCNVDIPNGPGGVCYWLGYPRTPRTATYKSTHRGLRITIIFCNNNKRKMASIKVVFSVLLPVVVSMLVATTTMADHHGQMVYTPGQLCTPGRGYPMYPLPRCRALVKRQCAGGAAGAVDEQLRQDCCRQLAAIDDSFCRCPALIHMLVGMYKELGAPADGQPMDEVFPGCRRGDMKRAAASLPAFCGVDIPIGIGGVCYWLSYPMNPVTGH</sequence>
<feature type="domain" description="Bifunctional inhibitor/plant lipid transfer protein/seed storage helical" evidence="8">
    <location>
        <begin position="534"/>
        <end position="644"/>
    </location>
</feature>
<evidence type="ECO:0000313" key="9">
    <source>
        <dbReference type="EnsemblPlants" id="OPUNC07G06990.1"/>
    </source>
</evidence>
<feature type="domain" description="Bifunctional inhibitor/plant lipid transfer protein/seed storage helical" evidence="8">
    <location>
        <begin position="42"/>
        <end position="146"/>
    </location>
</feature>
<dbReference type="GO" id="GO:0019863">
    <property type="term" value="F:IgE binding"/>
    <property type="evidence" value="ECO:0007669"/>
    <property type="project" value="UniProtKB-ARBA"/>
</dbReference>
<keyword evidence="5" id="KW-1015">Disulfide bond</keyword>
<dbReference type="Pfam" id="PF00234">
    <property type="entry name" value="Tryp_alpha_amyl"/>
    <property type="match status" value="4"/>
</dbReference>
<dbReference type="Proteomes" id="UP000026962">
    <property type="component" value="Chromosome 7"/>
</dbReference>
<keyword evidence="4 7" id="KW-0732">Signal</keyword>
<dbReference type="PRINTS" id="PR00809">
    <property type="entry name" value="RAGALLERGEN"/>
</dbReference>
<dbReference type="PRINTS" id="PR00808">
    <property type="entry name" value="AMLASEINHBTR"/>
</dbReference>
<dbReference type="PROSITE" id="PS00426">
    <property type="entry name" value="CEREAL_TRYP_AMYL_INH"/>
    <property type="match status" value="4"/>
</dbReference>
<evidence type="ECO:0000313" key="10">
    <source>
        <dbReference type="Proteomes" id="UP000026962"/>
    </source>
</evidence>
<dbReference type="InterPro" id="IPR002411">
    <property type="entry name" value="Allergen/amylase_inhib_rice"/>
</dbReference>
<dbReference type="eggNOG" id="ENOG502R43K">
    <property type="taxonomic scope" value="Eukaryota"/>
</dbReference>
<evidence type="ECO:0000256" key="4">
    <source>
        <dbReference type="ARBA" id="ARBA00022729"/>
    </source>
</evidence>
<name>A0A0E0LII4_ORYPU</name>
<evidence type="ECO:0000256" key="3">
    <source>
        <dbReference type="ARBA" id="ARBA00022525"/>
    </source>
</evidence>
<dbReference type="GO" id="GO:0005576">
    <property type="term" value="C:extracellular region"/>
    <property type="evidence" value="ECO:0007669"/>
    <property type="project" value="UniProtKB-SubCell"/>
</dbReference>
<dbReference type="HOGENOM" id="CLU_032952_0_0_1"/>
<feature type="transmembrane region" description="Helical" evidence="6">
    <location>
        <begin position="627"/>
        <end position="648"/>
    </location>
</feature>
<protein>
    <recommendedName>
        <fullName evidence="8">Bifunctional inhibitor/plant lipid transfer protein/seed storage helical domain-containing protein</fullName>
    </recommendedName>
</protein>
<dbReference type="EnsemblPlants" id="OPUNC07G06990.1">
    <property type="protein sequence ID" value="OPUNC07G06990.1"/>
    <property type="gene ID" value="OPUNC07G06990"/>
</dbReference>
<keyword evidence="3" id="KW-0964">Secreted</keyword>
<proteinExistence type="predicted"/>
<keyword evidence="10" id="KW-1185">Reference proteome</keyword>
<dbReference type="SMART" id="SM00499">
    <property type="entry name" value="AAI"/>
    <property type="match status" value="4"/>
</dbReference>
<dbReference type="SUPFAM" id="SSF47699">
    <property type="entry name" value="Bifunctional inhibitor/lipid-transfer protein/seed storage 2S albumin"/>
    <property type="match status" value="4"/>
</dbReference>
<feature type="domain" description="Bifunctional inhibitor/plant lipid transfer protein/seed storage helical" evidence="8">
    <location>
        <begin position="183"/>
        <end position="289"/>
    </location>
</feature>
<keyword evidence="6" id="KW-1133">Transmembrane helix</keyword>
<dbReference type="PANTHER" id="PTHR34481">
    <property type="entry name" value="TRYPSIN/FACTOR XIIA INHIBITOR-RELATED"/>
    <property type="match status" value="1"/>
</dbReference>
<evidence type="ECO:0000256" key="5">
    <source>
        <dbReference type="ARBA" id="ARBA00023157"/>
    </source>
</evidence>
<dbReference type="CDD" id="cd00261">
    <property type="entry name" value="AAI_SS"/>
    <property type="match status" value="4"/>
</dbReference>
<dbReference type="InterPro" id="IPR036312">
    <property type="entry name" value="Bifun_inhib/LTP/seed_sf"/>
</dbReference>
<dbReference type="InterPro" id="IPR006105">
    <property type="entry name" value="Allergen/tryp_amyl_inhib_CS"/>
</dbReference>
<dbReference type="Gramene" id="OPUNC07G06990.1">
    <property type="protein sequence ID" value="OPUNC07G06990.1"/>
    <property type="gene ID" value="OPUNC07G06990"/>
</dbReference>
<feature type="transmembrane region" description="Helical" evidence="6">
    <location>
        <begin position="314"/>
        <end position="334"/>
    </location>
</feature>
<reference evidence="9" key="2">
    <citation type="submission" date="2018-05" db="EMBL/GenBank/DDBJ databases">
        <title>OpunRS2 (Oryza punctata Reference Sequence Version 2).</title>
        <authorList>
            <person name="Zhang J."/>
            <person name="Kudrna D."/>
            <person name="Lee S."/>
            <person name="Talag J."/>
            <person name="Welchert J."/>
            <person name="Wing R.A."/>
        </authorList>
    </citation>
    <scope>NUCLEOTIDE SEQUENCE [LARGE SCALE GENOMIC DNA]</scope>
</reference>
<feature type="domain" description="Bifunctional inhibitor/plant lipid transfer protein/seed storage helical" evidence="8">
    <location>
        <begin position="349"/>
        <end position="460"/>
    </location>
</feature>
<evidence type="ECO:0000256" key="1">
    <source>
        <dbReference type="ARBA" id="ARBA00003839"/>
    </source>
</evidence>
<keyword evidence="6" id="KW-0472">Membrane</keyword>
<reference evidence="9" key="1">
    <citation type="submission" date="2015-04" db="UniProtKB">
        <authorList>
            <consortium name="EnsemblPlants"/>
        </authorList>
    </citation>
    <scope>IDENTIFICATION</scope>
</reference>
<dbReference type="PANTHER" id="PTHR34481:SF8">
    <property type="entry name" value="SEED ALLERGENIC PROTEIN RAG1"/>
    <property type="match status" value="1"/>
</dbReference>
<dbReference type="InterPro" id="IPR006106">
    <property type="entry name" value="Allergen/soft/tryp_amyl_inhib"/>
</dbReference>
<comment type="subcellular location">
    <subcellularLocation>
        <location evidence="2">Secreted</location>
    </subcellularLocation>
</comment>
<organism evidence="9">
    <name type="scientific">Oryza punctata</name>
    <name type="common">Red rice</name>
    <dbReference type="NCBI Taxonomy" id="4537"/>
    <lineage>
        <taxon>Eukaryota</taxon>
        <taxon>Viridiplantae</taxon>
        <taxon>Streptophyta</taxon>
        <taxon>Embryophyta</taxon>
        <taxon>Tracheophyta</taxon>
        <taxon>Spermatophyta</taxon>
        <taxon>Magnoliopsida</taxon>
        <taxon>Liliopsida</taxon>
        <taxon>Poales</taxon>
        <taxon>Poaceae</taxon>
        <taxon>BOP clade</taxon>
        <taxon>Oryzoideae</taxon>
        <taxon>Oryzeae</taxon>
        <taxon>Oryzinae</taxon>
        <taxon>Oryza</taxon>
    </lineage>
</organism>
<evidence type="ECO:0000259" key="8">
    <source>
        <dbReference type="SMART" id="SM00499"/>
    </source>
</evidence>
<evidence type="ECO:0000256" key="7">
    <source>
        <dbReference type="SAM" id="SignalP"/>
    </source>
</evidence>
<feature type="chain" id="PRO_5002366317" description="Bifunctional inhibitor/plant lipid transfer protein/seed storage helical domain-containing protein" evidence="7">
    <location>
        <begin position="21"/>
        <end position="657"/>
    </location>
</feature>
<feature type="transmembrane region" description="Helical" evidence="6">
    <location>
        <begin position="496"/>
        <end position="516"/>
    </location>
</feature>
<feature type="signal peptide" evidence="7">
    <location>
        <begin position="1"/>
        <end position="20"/>
    </location>
</feature>
<keyword evidence="6" id="KW-0812">Transmembrane</keyword>
<evidence type="ECO:0000256" key="2">
    <source>
        <dbReference type="ARBA" id="ARBA00004613"/>
    </source>
</evidence>
<dbReference type="FunFam" id="1.10.110.10:FF:000004">
    <property type="entry name" value="Alpha-amylase inhibitor 0.19"/>
    <property type="match status" value="4"/>
</dbReference>
<comment type="function">
    <text evidence="1">Seed storage protein.</text>
</comment>